<feature type="transmembrane region" description="Helical" evidence="2">
    <location>
        <begin position="218"/>
        <end position="238"/>
    </location>
</feature>
<keyword evidence="5" id="KW-1185">Reference proteome</keyword>
<dbReference type="EMBL" id="BMKQ01000001">
    <property type="protein sequence ID" value="GGF55996.1"/>
    <property type="molecule type" value="Genomic_DNA"/>
</dbReference>
<keyword evidence="2" id="KW-0812">Transmembrane</keyword>
<evidence type="ECO:0000256" key="2">
    <source>
        <dbReference type="SAM" id="Phobius"/>
    </source>
</evidence>
<comment type="caution">
    <text evidence="4">The sequence shown here is derived from an EMBL/GenBank/DDBJ whole genome shotgun (WGS) entry which is preliminary data.</text>
</comment>
<gene>
    <name evidence="4" type="ORF">GCM10011519_32410</name>
</gene>
<evidence type="ECO:0000259" key="3">
    <source>
        <dbReference type="Pfam" id="PF00892"/>
    </source>
</evidence>
<dbReference type="InterPro" id="IPR037185">
    <property type="entry name" value="EmrE-like"/>
</dbReference>
<evidence type="ECO:0000313" key="5">
    <source>
        <dbReference type="Proteomes" id="UP000649179"/>
    </source>
</evidence>
<dbReference type="RefSeq" id="WP_229660921.1">
    <property type="nucleotide sequence ID" value="NZ_BMKQ01000001.1"/>
</dbReference>
<dbReference type="PANTHER" id="PTHR22911:SF79">
    <property type="entry name" value="MOBA-LIKE NTP TRANSFERASE DOMAIN-CONTAINING PROTEIN"/>
    <property type="match status" value="1"/>
</dbReference>
<organism evidence="4 5">
    <name type="scientific">Marmoricola endophyticus</name>
    <dbReference type="NCBI Taxonomy" id="2040280"/>
    <lineage>
        <taxon>Bacteria</taxon>
        <taxon>Bacillati</taxon>
        <taxon>Actinomycetota</taxon>
        <taxon>Actinomycetes</taxon>
        <taxon>Propionibacteriales</taxon>
        <taxon>Nocardioidaceae</taxon>
        <taxon>Marmoricola</taxon>
    </lineage>
</organism>
<dbReference type="Proteomes" id="UP000649179">
    <property type="component" value="Unassembled WGS sequence"/>
</dbReference>
<reference evidence="4" key="1">
    <citation type="journal article" date="2014" name="Int. J. Syst. Evol. Microbiol.">
        <title>Complete genome sequence of Corynebacterium casei LMG S-19264T (=DSM 44701T), isolated from a smear-ripened cheese.</title>
        <authorList>
            <consortium name="US DOE Joint Genome Institute (JGI-PGF)"/>
            <person name="Walter F."/>
            <person name="Albersmeier A."/>
            <person name="Kalinowski J."/>
            <person name="Ruckert C."/>
        </authorList>
    </citation>
    <scope>NUCLEOTIDE SEQUENCE</scope>
    <source>
        <strain evidence="4">CGMCC 1.16067</strain>
    </source>
</reference>
<keyword evidence="2" id="KW-0472">Membrane</keyword>
<dbReference type="AlphaFoldDB" id="A0A917F882"/>
<feature type="domain" description="EamA" evidence="3">
    <location>
        <begin position="150"/>
        <end position="292"/>
    </location>
</feature>
<dbReference type="PANTHER" id="PTHR22911">
    <property type="entry name" value="ACYL-MALONYL CONDENSING ENZYME-RELATED"/>
    <property type="match status" value="1"/>
</dbReference>
<reference evidence="4" key="2">
    <citation type="submission" date="2020-09" db="EMBL/GenBank/DDBJ databases">
        <authorList>
            <person name="Sun Q."/>
            <person name="Zhou Y."/>
        </authorList>
    </citation>
    <scope>NUCLEOTIDE SEQUENCE</scope>
    <source>
        <strain evidence="4">CGMCC 1.16067</strain>
    </source>
</reference>
<feature type="transmembrane region" description="Helical" evidence="2">
    <location>
        <begin position="29"/>
        <end position="53"/>
    </location>
</feature>
<proteinExistence type="inferred from homology"/>
<feature type="transmembrane region" description="Helical" evidence="2">
    <location>
        <begin position="148"/>
        <end position="168"/>
    </location>
</feature>
<feature type="transmembrane region" description="Helical" evidence="2">
    <location>
        <begin position="276"/>
        <end position="294"/>
    </location>
</feature>
<feature type="transmembrane region" description="Helical" evidence="2">
    <location>
        <begin position="180"/>
        <end position="206"/>
    </location>
</feature>
<protein>
    <submittedName>
        <fullName evidence="4">Membrane protein</fullName>
    </submittedName>
</protein>
<evidence type="ECO:0000313" key="4">
    <source>
        <dbReference type="EMBL" id="GGF55996.1"/>
    </source>
</evidence>
<feature type="transmembrane region" description="Helical" evidence="2">
    <location>
        <begin position="65"/>
        <end position="86"/>
    </location>
</feature>
<feature type="domain" description="EamA" evidence="3">
    <location>
        <begin position="4"/>
        <end position="139"/>
    </location>
</feature>
<dbReference type="Pfam" id="PF00892">
    <property type="entry name" value="EamA"/>
    <property type="match status" value="2"/>
</dbReference>
<name>A0A917F882_9ACTN</name>
<dbReference type="GO" id="GO:0016020">
    <property type="term" value="C:membrane"/>
    <property type="evidence" value="ECO:0007669"/>
    <property type="project" value="InterPro"/>
</dbReference>
<dbReference type="SUPFAM" id="SSF103481">
    <property type="entry name" value="Multidrug resistance efflux transporter EmrE"/>
    <property type="match status" value="2"/>
</dbReference>
<dbReference type="InterPro" id="IPR000620">
    <property type="entry name" value="EamA_dom"/>
</dbReference>
<sequence length="314" mass="31984">MSRSGLLLAAVAAASMALSGALGRGLMDAGWSSAAAVTARIWIGALVLTPLAVRQLRGRWGLLLRAWPTLLAYGLVAVVVCQLAYFNAIAHMQVGVALLVEYISPVAVVTWLWLRHGQRPTATTVTGAAVAAVGLVLVLDLISGAQVSAIGMFWALLAMIGSATYFVMSSDERHGLPGSVLAAGGLVVGGVGLLLAGAVGAVSFEVSAAPVTYQGVEVAWWLPVLALGVVTAGLSYLTGIAATRRLGSRLASFVAMSEVLAALGWAWLLLGELPRGVQLVGGVLILLGVIVVKAGEPTAAPAQSDVVPGPRAAL</sequence>
<feature type="transmembrane region" description="Helical" evidence="2">
    <location>
        <begin position="121"/>
        <end position="142"/>
    </location>
</feature>
<feature type="transmembrane region" description="Helical" evidence="2">
    <location>
        <begin position="92"/>
        <end position="114"/>
    </location>
</feature>
<feature type="transmembrane region" description="Helical" evidence="2">
    <location>
        <begin position="250"/>
        <end position="270"/>
    </location>
</feature>
<accession>A0A917F882</accession>
<evidence type="ECO:0000256" key="1">
    <source>
        <dbReference type="ARBA" id="ARBA00007362"/>
    </source>
</evidence>
<keyword evidence="2" id="KW-1133">Transmembrane helix</keyword>
<comment type="similarity">
    <text evidence="1">Belongs to the EamA transporter family.</text>
</comment>